<sequence length="76" mass="7983">MTFLTRAIGTAFVVSLLAGPALAQAPTPPAPAAKTKAEKPRSAVSLDCSKQADAKGLHGKERHKFRSKCKHDAATK</sequence>
<feature type="region of interest" description="Disordered" evidence="1">
    <location>
        <begin position="23"/>
        <end position="76"/>
    </location>
</feature>
<evidence type="ECO:0000256" key="2">
    <source>
        <dbReference type="SAM" id="SignalP"/>
    </source>
</evidence>
<feature type="compositionally biased region" description="Basic residues" evidence="1">
    <location>
        <begin position="60"/>
        <end position="69"/>
    </location>
</feature>
<proteinExistence type="predicted"/>
<dbReference type="EMBL" id="UIGB01000001">
    <property type="protein sequence ID" value="SUU83639.1"/>
    <property type="molecule type" value="Genomic_DNA"/>
</dbReference>
<protein>
    <recommendedName>
        <fullName evidence="5">Phosphate starvation-inducible protein PsiF</fullName>
    </recommendedName>
</protein>
<evidence type="ECO:0000256" key="1">
    <source>
        <dbReference type="SAM" id="MobiDB-lite"/>
    </source>
</evidence>
<accession>A0A380W4W2</accession>
<keyword evidence="2" id="KW-0732">Signal</keyword>
<evidence type="ECO:0008006" key="5">
    <source>
        <dbReference type="Google" id="ProtNLM"/>
    </source>
</evidence>
<dbReference type="Proteomes" id="UP000254343">
    <property type="component" value="Unassembled WGS sequence"/>
</dbReference>
<organism evidence="3 4">
    <name type="scientific">Afipia felis</name>
    <name type="common">Cat scratch disease bacillus</name>
    <dbReference type="NCBI Taxonomy" id="1035"/>
    <lineage>
        <taxon>Bacteria</taxon>
        <taxon>Pseudomonadati</taxon>
        <taxon>Pseudomonadota</taxon>
        <taxon>Alphaproteobacteria</taxon>
        <taxon>Hyphomicrobiales</taxon>
        <taxon>Nitrobacteraceae</taxon>
        <taxon>Afipia</taxon>
    </lineage>
</organism>
<dbReference type="OrthoDB" id="8453684at2"/>
<name>A0A380W4W2_AFIFE</name>
<dbReference type="RefSeq" id="WP_002718417.1">
    <property type="nucleotide sequence ID" value="NZ_UFSI01000001.1"/>
</dbReference>
<dbReference type="InterPro" id="IPR011690">
    <property type="entry name" value="P_starv_induced_PsiF"/>
</dbReference>
<evidence type="ECO:0000313" key="3">
    <source>
        <dbReference type="EMBL" id="SUU83639.1"/>
    </source>
</evidence>
<reference evidence="3 4" key="1">
    <citation type="submission" date="2018-06" db="EMBL/GenBank/DDBJ databases">
        <authorList>
            <consortium name="Pathogen Informatics"/>
            <person name="Doyle S."/>
        </authorList>
    </citation>
    <scope>NUCLEOTIDE SEQUENCE [LARGE SCALE GENOMIC DNA]</scope>
    <source>
        <strain evidence="3 4">NCTC12722</strain>
    </source>
</reference>
<feature type="signal peptide" evidence="2">
    <location>
        <begin position="1"/>
        <end position="23"/>
    </location>
</feature>
<gene>
    <name evidence="3" type="ORF">NCTC12722_00808</name>
</gene>
<feature type="compositionally biased region" description="Basic and acidic residues" evidence="1">
    <location>
        <begin position="50"/>
        <end position="59"/>
    </location>
</feature>
<feature type="chain" id="PRO_5016814377" description="Phosphate starvation-inducible protein PsiF" evidence="2">
    <location>
        <begin position="24"/>
        <end position="76"/>
    </location>
</feature>
<dbReference type="AlphaFoldDB" id="A0A380W4W2"/>
<evidence type="ECO:0000313" key="4">
    <source>
        <dbReference type="Proteomes" id="UP000254343"/>
    </source>
</evidence>
<dbReference type="Pfam" id="PF07769">
    <property type="entry name" value="PsiF_repeat"/>
    <property type="match status" value="1"/>
</dbReference>